<accession>A0A383XR58</accession>
<dbReference type="PANTHER" id="PTHR33383:SF1">
    <property type="entry name" value="MEMBRANE PROTEIN INSERTION EFFICIENCY FACTOR-RELATED"/>
    <property type="match status" value="1"/>
</dbReference>
<evidence type="ECO:0000256" key="2">
    <source>
        <dbReference type="SAM" id="MobiDB-lite"/>
    </source>
</evidence>
<comment type="subcellular location">
    <subcellularLocation>
        <location evidence="1">Cell membrane</location>
        <topology evidence="1">Peripheral membrane protein</topology>
        <orientation evidence="1">Cytoplasmic side</orientation>
    </subcellularLocation>
</comment>
<gene>
    <name evidence="3" type="ORF">DEH80_13875</name>
</gene>
<keyword evidence="1" id="KW-1003">Cell membrane</keyword>
<protein>
    <recommendedName>
        <fullName evidence="1">Putative membrane protein insertion efficiency factor</fullName>
    </recommendedName>
</protein>
<dbReference type="EMBL" id="QEQK01000013">
    <property type="protein sequence ID" value="PWN55112.1"/>
    <property type="molecule type" value="Genomic_DNA"/>
</dbReference>
<feature type="region of interest" description="Disordered" evidence="2">
    <location>
        <begin position="61"/>
        <end position="82"/>
    </location>
</feature>
<dbReference type="Proteomes" id="UP000251800">
    <property type="component" value="Unassembled WGS sequence"/>
</dbReference>
<evidence type="ECO:0000313" key="3">
    <source>
        <dbReference type="EMBL" id="PWN55112.1"/>
    </source>
</evidence>
<comment type="similarity">
    <text evidence="1">Belongs to the UPF0161 family.</text>
</comment>
<dbReference type="PANTHER" id="PTHR33383">
    <property type="entry name" value="MEMBRANE PROTEIN INSERTION EFFICIENCY FACTOR-RELATED"/>
    <property type="match status" value="1"/>
</dbReference>
<keyword evidence="4" id="KW-1185">Reference proteome</keyword>
<evidence type="ECO:0000256" key="1">
    <source>
        <dbReference type="HAMAP-Rule" id="MF_00386"/>
    </source>
</evidence>
<name>A0A383XR58_9GAMM</name>
<dbReference type="SMART" id="SM01234">
    <property type="entry name" value="Haemolytic"/>
    <property type="match status" value="1"/>
</dbReference>
<dbReference type="Pfam" id="PF01809">
    <property type="entry name" value="YidD"/>
    <property type="match status" value="1"/>
</dbReference>
<dbReference type="GO" id="GO:0005886">
    <property type="term" value="C:plasma membrane"/>
    <property type="evidence" value="ECO:0007669"/>
    <property type="project" value="UniProtKB-SubCell"/>
</dbReference>
<reference evidence="3 4" key="1">
    <citation type="submission" date="2018-05" db="EMBL/GenBank/DDBJ databases">
        <title>Abyssibacter profundi OUC007T gen. nov., sp. nov, a marine bacterium isolated from seawater of the Mariana Trench.</title>
        <authorList>
            <person name="Zhou S."/>
        </authorList>
    </citation>
    <scope>NUCLEOTIDE SEQUENCE [LARGE SCALE GENOMIC DNA]</scope>
    <source>
        <strain evidence="3 4">OUC007</strain>
    </source>
</reference>
<dbReference type="RefSeq" id="WP_109721111.1">
    <property type="nucleotide sequence ID" value="NZ_QEQK01000013.1"/>
</dbReference>
<keyword evidence="1" id="KW-0472">Membrane</keyword>
<sequence>MIRLLTGLIRAYQRWLSPLLPPRCRYTPSCSQYAIQALYAHGVVKGGTLALRRIARCHPLQPGGHDPVPGCGAPPPNDQVLR</sequence>
<dbReference type="OrthoDB" id="9801753at2"/>
<dbReference type="InterPro" id="IPR002696">
    <property type="entry name" value="Membr_insert_effic_factor_YidD"/>
</dbReference>
<dbReference type="NCBIfam" id="TIGR00278">
    <property type="entry name" value="membrane protein insertion efficiency factor YidD"/>
    <property type="match status" value="1"/>
</dbReference>
<comment type="caution">
    <text evidence="3">The sequence shown here is derived from an EMBL/GenBank/DDBJ whole genome shotgun (WGS) entry which is preliminary data.</text>
</comment>
<dbReference type="AlphaFoldDB" id="A0A383XR58"/>
<dbReference type="HAMAP" id="MF_00386">
    <property type="entry name" value="UPF0161_YidD"/>
    <property type="match status" value="1"/>
</dbReference>
<evidence type="ECO:0000313" key="4">
    <source>
        <dbReference type="Proteomes" id="UP000251800"/>
    </source>
</evidence>
<comment type="function">
    <text evidence="1">Could be involved in insertion of integral membrane proteins into the membrane.</text>
</comment>
<proteinExistence type="inferred from homology"/>
<organism evidence="3 4">
    <name type="scientific">Abyssibacter profundi</name>
    <dbReference type="NCBI Taxonomy" id="2182787"/>
    <lineage>
        <taxon>Bacteria</taxon>
        <taxon>Pseudomonadati</taxon>
        <taxon>Pseudomonadota</taxon>
        <taxon>Gammaproteobacteria</taxon>
        <taxon>Chromatiales</taxon>
        <taxon>Oceanococcaceae</taxon>
        <taxon>Abyssibacter</taxon>
    </lineage>
</organism>
<feature type="compositionally biased region" description="Pro residues" evidence="2">
    <location>
        <begin position="72"/>
        <end position="82"/>
    </location>
</feature>